<dbReference type="Proteomes" id="UP000192050">
    <property type="component" value="Chromosome"/>
</dbReference>
<gene>
    <name evidence="5" type="primary">cas6</name>
    <name evidence="5" type="ORF">FAD_0945</name>
</gene>
<evidence type="ECO:0000259" key="4">
    <source>
        <dbReference type="Pfam" id="PF01881"/>
    </source>
</evidence>
<dbReference type="GO" id="GO:0051607">
    <property type="term" value="P:defense response to virus"/>
    <property type="evidence" value="ECO:0007669"/>
    <property type="project" value="UniProtKB-KW"/>
</dbReference>
<dbReference type="Pfam" id="PF01881">
    <property type="entry name" value="Cas_Cas6_C"/>
    <property type="match status" value="1"/>
</dbReference>
<dbReference type="NCBIfam" id="TIGR01877">
    <property type="entry name" value="cas_cas6"/>
    <property type="match status" value="1"/>
</dbReference>
<dbReference type="Gene3D" id="3.30.70.1900">
    <property type="match status" value="1"/>
</dbReference>
<dbReference type="EMBL" id="CP015363">
    <property type="protein sequence ID" value="ARD84829.1"/>
    <property type="molecule type" value="Genomic_DNA"/>
</dbReference>
<dbReference type="Pfam" id="PF21350">
    <property type="entry name" value="Cas6_I-A"/>
    <property type="match status" value="1"/>
</dbReference>
<dbReference type="AlphaFoldDB" id="A0A1V0N417"/>
<comment type="similarity">
    <text evidence="1">Belongs to the CRISPR-associated protein Cas6/Cse3/CasE family.</text>
</comment>
<feature type="domain" description="CRISPR associated protein Cas6 C-terminal" evidence="4">
    <location>
        <begin position="131"/>
        <end position="243"/>
    </location>
</feature>
<evidence type="ECO:0000256" key="1">
    <source>
        <dbReference type="ARBA" id="ARBA00005937"/>
    </source>
</evidence>
<accession>A0A1V0N417</accession>
<dbReference type="PANTHER" id="PTHR36984">
    <property type="entry name" value="CRISPR-ASSOCIATED ENDORIBONUCLEASE CAS6 1"/>
    <property type="match status" value="1"/>
</dbReference>
<dbReference type="InterPro" id="IPR049435">
    <property type="entry name" value="Cas_Cas6_C"/>
</dbReference>
<dbReference type="InterPro" id="IPR010156">
    <property type="entry name" value="CRISPR-assoc_prot_Cas6"/>
</dbReference>
<keyword evidence="6" id="KW-1185">Reference proteome</keyword>
<dbReference type="CDD" id="cd21140">
    <property type="entry name" value="Cas6_I-like"/>
    <property type="match status" value="1"/>
</dbReference>
<protein>
    <submittedName>
        <fullName evidence="5">CRISPR-associated protein Cas6</fullName>
    </submittedName>
</protein>
<keyword evidence="2" id="KW-0694">RNA-binding</keyword>
<dbReference type="GO" id="GO:0003723">
    <property type="term" value="F:RNA binding"/>
    <property type="evidence" value="ECO:0007669"/>
    <property type="project" value="UniProtKB-KW"/>
</dbReference>
<evidence type="ECO:0000313" key="6">
    <source>
        <dbReference type="Proteomes" id="UP000192050"/>
    </source>
</evidence>
<dbReference type="InterPro" id="IPR045747">
    <property type="entry name" value="CRISPR-assoc_prot_Cas6_N_sf"/>
</dbReference>
<reference evidence="5 6" key="1">
    <citation type="submission" date="2011-10" db="EMBL/GenBank/DDBJ databases">
        <title>Metabolic and evolutionary patterns in the extreme acidophile Ferroplasma acidiphilum.</title>
        <authorList>
            <person name="Golyshina O.V."/>
            <person name="Kozyavkin S.A."/>
            <person name="Tatusov R.L."/>
            <person name="Slesarev A.I."/>
            <person name="Golyshin P.N."/>
        </authorList>
    </citation>
    <scope>NUCLEOTIDE SEQUENCE [LARGE SCALE GENOMIC DNA]</scope>
    <source>
        <strain evidence="6">Y</strain>
    </source>
</reference>
<evidence type="ECO:0000256" key="3">
    <source>
        <dbReference type="ARBA" id="ARBA00023118"/>
    </source>
</evidence>
<organism evidence="5 6">
    <name type="scientific">Ferroplasma acidiphilum</name>
    <dbReference type="NCBI Taxonomy" id="74969"/>
    <lineage>
        <taxon>Archaea</taxon>
        <taxon>Methanobacteriati</taxon>
        <taxon>Thermoplasmatota</taxon>
        <taxon>Thermoplasmata</taxon>
        <taxon>Thermoplasmatales</taxon>
        <taxon>Ferroplasmaceae</taxon>
        <taxon>Ferroplasma</taxon>
    </lineage>
</organism>
<evidence type="ECO:0000256" key="2">
    <source>
        <dbReference type="ARBA" id="ARBA00022884"/>
    </source>
</evidence>
<dbReference type="PANTHER" id="PTHR36984:SF1">
    <property type="entry name" value="CRISPR-ASSOCIATED ENDORIBONUCLEASE CAS6 1"/>
    <property type="match status" value="1"/>
</dbReference>
<sequence>MDINFIMKSTKLYIKRVDGKIIPFEYNYFIGISIYKKLLNFQEDIIPLHRSSQIGIYTFSNIISPFIPRSELFADNGLNIDKGYIIFRTLNEKLIDYLRLGILQDNKIRIKDTVFEVSRIEDIKPYNGDADELKFKSLSPILVRDYIRKKIYVNDEQNVAPNLKLVIENQLSKFFGINSSSVNFSDLTPRKKSIRISSNGKKESISTGFNLSGTITAQPDILKLLYYKGLGSKTSLGLGCWEVVK</sequence>
<name>A0A1V0N417_9ARCH</name>
<proteinExistence type="inferred from homology"/>
<keyword evidence="3" id="KW-0051">Antiviral defense</keyword>
<dbReference type="STRING" id="74969.FAD_0945"/>
<evidence type="ECO:0000313" key="5">
    <source>
        <dbReference type="EMBL" id="ARD84829.1"/>
    </source>
</evidence>
<dbReference type="GO" id="GO:0016788">
    <property type="term" value="F:hydrolase activity, acting on ester bonds"/>
    <property type="evidence" value="ECO:0007669"/>
    <property type="project" value="InterPro"/>
</dbReference>
<dbReference type="KEGG" id="fai:FAD_0945"/>
<dbReference type="Gene3D" id="3.30.70.1890">
    <property type="match status" value="1"/>
</dbReference>